<dbReference type="GO" id="GO:1902201">
    <property type="term" value="P:negative regulation of bacterial-type flagellum-dependent cell motility"/>
    <property type="evidence" value="ECO:0007669"/>
    <property type="project" value="TreeGrafter"/>
</dbReference>
<dbReference type="SUPFAM" id="SSF55073">
    <property type="entry name" value="Nucleotide cyclase"/>
    <property type="match status" value="1"/>
</dbReference>
<dbReference type="SMART" id="SM00267">
    <property type="entry name" value="GGDEF"/>
    <property type="match status" value="1"/>
</dbReference>
<dbReference type="PANTHER" id="PTHR45138">
    <property type="entry name" value="REGULATORY COMPONENTS OF SENSORY TRANSDUCTION SYSTEM"/>
    <property type="match status" value="1"/>
</dbReference>
<organism evidence="5 6">
    <name type="scientific">Variovorax paradoxus</name>
    <dbReference type="NCBI Taxonomy" id="34073"/>
    <lineage>
        <taxon>Bacteria</taxon>
        <taxon>Pseudomonadati</taxon>
        <taxon>Pseudomonadota</taxon>
        <taxon>Betaproteobacteria</taxon>
        <taxon>Burkholderiales</taxon>
        <taxon>Comamonadaceae</taxon>
        <taxon>Variovorax</taxon>
    </lineage>
</organism>
<dbReference type="CDD" id="cd01949">
    <property type="entry name" value="GGDEF"/>
    <property type="match status" value="1"/>
</dbReference>
<dbReference type="PANTHER" id="PTHR45138:SF9">
    <property type="entry name" value="DIGUANYLATE CYCLASE DGCM-RELATED"/>
    <property type="match status" value="1"/>
</dbReference>
<dbReference type="Gene3D" id="3.30.450.20">
    <property type="entry name" value="PAS domain"/>
    <property type="match status" value="1"/>
</dbReference>
<accession>A0A2W5QJW4</accession>
<comment type="catalytic activity">
    <reaction evidence="2">
        <text>2 GTP = 3',3'-c-di-GMP + 2 diphosphate</text>
        <dbReference type="Rhea" id="RHEA:24898"/>
        <dbReference type="ChEBI" id="CHEBI:33019"/>
        <dbReference type="ChEBI" id="CHEBI:37565"/>
        <dbReference type="ChEBI" id="CHEBI:58805"/>
        <dbReference type="EC" id="2.7.7.65"/>
    </reaction>
</comment>
<dbReference type="CDD" id="cd18774">
    <property type="entry name" value="PDC2_HK_sensor"/>
    <property type="match status" value="1"/>
</dbReference>
<dbReference type="EMBL" id="QFPP01000015">
    <property type="protein sequence ID" value="PZQ77582.1"/>
    <property type="molecule type" value="Genomic_DNA"/>
</dbReference>
<dbReference type="EC" id="2.7.7.65" evidence="1"/>
<reference evidence="5 6" key="1">
    <citation type="submission" date="2017-08" db="EMBL/GenBank/DDBJ databases">
        <title>Infants hospitalized years apart are colonized by the same room-sourced microbial strains.</title>
        <authorList>
            <person name="Brooks B."/>
            <person name="Olm M.R."/>
            <person name="Firek B.A."/>
            <person name="Baker R."/>
            <person name="Thomas B.C."/>
            <person name="Morowitz M.J."/>
            <person name="Banfield J.F."/>
        </authorList>
    </citation>
    <scope>NUCLEOTIDE SEQUENCE [LARGE SCALE GENOMIC DNA]</scope>
    <source>
        <strain evidence="5">S2_005_003_R2_41</strain>
    </source>
</reference>
<keyword evidence="3" id="KW-1133">Transmembrane helix</keyword>
<dbReference type="GO" id="GO:0043709">
    <property type="term" value="P:cell adhesion involved in single-species biofilm formation"/>
    <property type="evidence" value="ECO:0007669"/>
    <property type="project" value="TreeGrafter"/>
</dbReference>
<proteinExistence type="predicted"/>
<evidence type="ECO:0000256" key="3">
    <source>
        <dbReference type="SAM" id="Phobius"/>
    </source>
</evidence>
<evidence type="ECO:0000313" key="5">
    <source>
        <dbReference type="EMBL" id="PZQ77582.1"/>
    </source>
</evidence>
<feature type="domain" description="GGDEF" evidence="4">
    <location>
        <begin position="392"/>
        <end position="519"/>
    </location>
</feature>
<dbReference type="InterPro" id="IPR029787">
    <property type="entry name" value="Nucleotide_cyclase"/>
</dbReference>
<name>A0A2W5QJW4_VARPD</name>
<dbReference type="PROSITE" id="PS50887">
    <property type="entry name" value="GGDEF"/>
    <property type="match status" value="1"/>
</dbReference>
<evidence type="ECO:0000256" key="2">
    <source>
        <dbReference type="ARBA" id="ARBA00034247"/>
    </source>
</evidence>
<dbReference type="GO" id="GO:0005886">
    <property type="term" value="C:plasma membrane"/>
    <property type="evidence" value="ECO:0007669"/>
    <property type="project" value="TreeGrafter"/>
</dbReference>
<feature type="transmembrane region" description="Helical" evidence="3">
    <location>
        <begin position="284"/>
        <end position="306"/>
    </location>
</feature>
<dbReference type="Gene3D" id="3.30.70.270">
    <property type="match status" value="1"/>
</dbReference>
<dbReference type="AlphaFoldDB" id="A0A2W5QJW4"/>
<evidence type="ECO:0000259" key="4">
    <source>
        <dbReference type="PROSITE" id="PS50887"/>
    </source>
</evidence>
<dbReference type="Proteomes" id="UP000249135">
    <property type="component" value="Unassembled WGS sequence"/>
</dbReference>
<sequence length="519" mass="54723">MSVSLPALLRPRMGLTAWLVTVSVLAWAPMLVFASILAYQQQVEHQARGQAALARSAQAAATSVGHLLDSTLVELRSLARVDHIERGDMAAMHAYASRVVQVESRVRSISMTDAAGQQIFNTRVPYGSALPLSRVADLQAPLFSGAQGLISPLVDGALEKAPVVGVAVPVQVQGRTRYALRATLDLDEVAERLADQAWPTDWTATVLDQRHTIIARSRDVQRYIGQPATESLSSGIRSGAAQFLARTKDGTEVMVSAAQVPGSEWVVAVGQPAAALRDEVRQSMLVVLVAGGICACLGIGLAVLVARQLGAQMRGLVNASLQPGSPGAAPASQVAEVAHLASELTRARLGQGRVTEELHRARRDALTGLAGRVQFLEAAGDLLARSAREGDRCLGMLFIDLDGFKQANDRLGHDASDRILQQVGSALCACIRADDIAGRLGGDEFVVCLQAPAPQAAEIACTLAERIVHAVSAIGDGVGCSIGVALARPDEELDTLIRRADQAMLAAKRAGKGRVRSAE</sequence>
<comment type="caution">
    <text evidence="5">The sequence shown here is derived from an EMBL/GenBank/DDBJ whole genome shotgun (WGS) entry which is preliminary data.</text>
</comment>
<dbReference type="InterPro" id="IPR043128">
    <property type="entry name" value="Rev_trsase/Diguanyl_cyclase"/>
</dbReference>
<protein>
    <recommendedName>
        <fullName evidence="1">diguanylate cyclase</fullName>
        <ecNumber evidence="1">2.7.7.65</ecNumber>
    </recommendedName>
</protein>
<keyword evidence="3" id="KW-0472">Membrane</keyword>
<keyword evidence="3" id="KW-0812">Transmembrane</keyword>
<dbReference type="GO" id="GO:0052621">
    <property type="term" value="F:diguanylate cyclase activity"/>
    <property type="evidence" value="ECO:0007669"/>
    <property type="project" value="UniProtKB-EC"/>
</dbReference>
<evidence type="ECO:0000256" key="1">
    <source>
        <dbReference type="ARBA" id="ARBA00012528"/>
    </source>
</evidence>
<dbReference type="Pfam" id="PF00990">
    <property type="entry name" value="GGDEF"/>
    <property type="match status" value="1"/>
</dbReference>
<dbReference type="InterPro" id="IPR000160">
    <property type="entry name" value="GGDEF_dom"/>
</dbReference>
<gene>
    <name evidence="5" type="ORF">DI563_03245</name>
</gene>
<evidence type="ECO:0000313" key="6">
    <source>
        <dbReference type="Proteomes" id="UP000249135"/>
    </source>
</evidence>
<dbReference type="NCBIfam" id="TIGR00254">
    <property type="entry name" value="GGDEF"/>
    <property type="match status" value="1"/>
</dbReference>
<dbReference type="InterPro" id="IPR050469">
    <property type="entry name" value="Diguanylate_Cyclase"/>
</dbReference>